<accession>A0A3N6NA33</accession>
<keyword evidence="2" id="KW-0472">Membrane</keyword>
<organism evidence="3 4">
    <name type="scientific">Paraburkholderia dinghuensis</name>
    <dbReference type="NCBI Taxonomy" id="2305225"/>
    <lineage>
        <taxon>Bacteria</taxon>
        <taxon>Pseudomonadati</taxon>
        <taxon>Pseudomonadota</taxon>
        <taxon>Betaproteobacteria</taxon>
        <taxon>Burkholderiales</taxon>
        <taxon>Burkholderiaceae</taxon>
        <taxon>Paraburkholderia</taxon>
    </lineage>
</organism>
<keyword evidence="4" id="KW-1185">Reference proteome</keyword>
<reference evidence="3 4" key="1">
    <citation type="submission" date="2018-11" db="EMBL/GenBank/DDBJ databases">
        <title>Paraburkholderia sp. DHOA04, isolated from soil.</title>
        <authorList>
            <person name="Gao Z.-H."/>
            <person name="Qiu L.-H."/>
            <person name="Fu J.-C."/>
        </authorList>
    </citation>
    <scope>NUCLEOTIDE SEQUENCE [LARGE SCALE GENOMIC DNA]</scope>
    <source>
        <strain evidence="3 4">DHOA04</strain>
    </source>
</reference>
<evidence type="ECO:0000313" key="3">
    <source>
        <dbReference type="EMBL" id="RQH07941.1"/>
    </source>
</evidence>
<feature type="transmembrane region" description="Helical" evidence="2">
    <location>
        <begin position="106"/>
        <end position="126"/>
    </location>
</feature>
<feature type="transmembrane region" description="Helical" evidence="2">
    <location>
        <begin position="7"/>
        <end position="31"/>
    </location>
</feature>
<proteinExistence type="predicted"/>
<feature type="region of interest" description="Disordered" evidence="1">
    <location>
        <begin position="135"/>
        <end position="225"/>
    </location>
</feature>
<keyword evidence="2" id="KW-1133">Transmembrane helix</keyword>
<protein>
    <recommendedName>
        <fullName evidence="5">Transmembrane protein</fullName>
    </recommendedName>
</protein>
<dbReference type="EMBL" id="RQIS01000004">
    <property type="protein sequence ID" value="RQH07941.1"/>
    <property type="molecule type" value="Genomic_DNA"/>
</dbReference>
<name>A0A3N6NA33_9BURK</name>
<feature type="compositionally biased region" description="Basic and acidic residues" evidence="1">
    <location>
        <begin position="203"/>
        <end position="215"/>
    </location>
</feature>
<dbReference type="OrthoDB" id="9130055at2"/>
<feature type="transmembrane region" description="Helical" evidence="2">
    <location>
        <begin position="43"/>
        <end position="61"/>
    </location>
</feature>
<evidence type="ECO:0000256" key="2">
    <source>
        <dbReference type="SAM" id="Phobius"/>
    </source>
</evidence>
<dbReference type="RefSeq" id="WP_124150420.1">
    <property type="nucleotide sequence ID" value="NZ_RQIS01000004.1"/>
</dbReference>
<comment type="caution">
    <text evidence="3">The sequence shown here is derived from an EMBL/GenBank/DDBJ whole genome shotgun (WGS) entry which is preliminary data.</text>
</comment>
<feature type="transmembrane region" description="Helical" evidence="2">
    <location>
        <begin position="73"/>
        <end position="94"/>
    </location>
</feature>
<evidence type="ECO:0008006" key="5">
    <source>
        <dbReference type="Google" id="ProtNLM"/>
    </source>
</evidence>
<gene>
    <name evidence="3" type="ORF">D1Y85_07505</name>
</gene>
<sequence length="225" mass="23491">MKALLRVVLIVDALMLLGFGVLFLLTPWASLYDALQLVQPQPALVGLVLGVVLMGLSWLAVRAAFDGAMTVPVGRVAGHINWISGVLMLVWLIGFHNPQLTGFGQLTAGGIGAWLILIGFGGVRLAGAVRRRDKAQAAGSKAARRDSPLASQSELRAEPVTRSVPLFAGATSPATPTSGAVDTPMSPPQPEAPEPAATQRTTSADEARLSARDETANAPRPPLHG</sequence>
<keyword evidence="2" id="KW-0812">Transmembrane</keyword>
<evidence type="ECO:0000256" key="1">
    <source>
        <dbReference type="SAM" id="MobiDB-lite"/>
    </source>
</evidence>
<evidence type="ECO:0000313" key="4">
    <source>
        <dbReference type="Proteomes" id="UP000272778"/>
    </source>
</evidence>
<dbReference type="AlphaFoldDB" id="A0A3N6NA33"/>
<dbReference type="Proteomes" id="UP000272778">
    <property type="component" value="Unassembled WGS sequence"/>
</dbReference>